<accession>A0A8J7SFK5</accession>
<gene>
    <name evidence="2" type="ORF">H0I76_13390</name>
</gene>
<feature type="region of interest" description="Disordered" evidence="1">
    <location>
        <begin position="23"/>
        <end position="85"/>
    </location>
</feature>
<organism evidence="2 3">
    <name type="scientific">Thermohalobaculum xanthum</name>
    <dbReference type="NCBI Taxonomy" id="2753746"/>
    <lineage>
        <taxon>Bacteria</taxon>
        <taxon>Pseudomonadati</taxon>
        <taxon>Pseudomonadota</taxon>
        <taxon>Alphaproteobacteria</taxon>
        <taxon>Rhodobacterales</taxon>
        <taxon>Paracoccaceae</taxon>
        <taxon>Thermohalobaculum</taxon>
    </lineage>
</organism>
<dbReference type="AlphaFoldDB" id="A0A8J7SFK5"/>
<reference evidence="2" key="1">
    <citation type="submission" date="2020-12" db="EMBL/GenBank/DDBJ databases">
        <title>Bacterial taxonomy.</title>
        <authorList>
            <person name="Pan X."/>
        </authorList>
    </citation>
    <scope>NUCLEOTIDE SEQUENCE</scope>
    <source>
        <strain evidence="2">M0105</strain>
    </source>
</reference>
<comment type="caution">
    <text evidence="2">The sequence shown here is derived from an EMBL/GenBank/DDBJ whole genome shotgun (WGS) entry which is preliminary data.</text>
</comment>
<proteinExistence type="predicted"/>
<evidence type="ECO:0000313" key="2">
    <source>
        <dbReference type="EMBL" id="MBK0400186.1"/>
    </source>
</evidence>
<sequence length="218" mass="21823">MKPTAALLVLGLGVLAGCASDGDRAGGGANEATAGAAGATGAATEDTAGGTATGGAGSAVPRPGSSLPTPQSGAQANPGGLQRPVDSDDVRDIYLAFEGSPGSTISVVFAIDRNADGTATGEPALRLSPENGECNPQEMRSYNFAPDSTPVFGIAQARRGVTPTELPRYLAASVTEAMLSRGLAATQEETLPQNVCTRKLWEALVAAQRARVEAAGQG</sequence>
<protein>
    <recommendedName>
        <fullName evidence="4">Lipoprotein</fullName>
    </recommendedName>
</protein>
<evidence type="ECO:0008006" key="4">
    <source>
        <dbReference type="Google" id="ProtNLM"/>
    </source>
</evidence>
<dbReference type="RefSeq" id="WP_200610651.1">
    <property type="nucleotide sequence ID" value="NZ_JAEHHL010000008.1"/>
</dbReference>
<evidence type="ECO:0000256" key="1">
    <source>
        <dbReference type="SAM" id="MobiDB-lite"/>
    </source>
</evidence>
<dbReference type="Proteomes" id="UP000655420">
    <property type="component" value="Unassembled WGS sequence"/>
</dbReference>
<dbReference type="EMBL" id="JAEHHL010000008">
    <property type="protein sequence ID" value="MBK0400186.1"/>
    <property type="molecule type" value="Genomic_DNA"/>
</dbReference>
<feature type="compositionally biased region" description="Polar residues" evidence="1">
    <location>
        <begin position="66"/>
        <end position="75"/>
    </location>
</feature>
<dbReference type="PROSITE" id="PS51257">
    <property type="entry name" value="PROKAR_LIPOPROTEIN"/>
    <property type="match status" value="1"/>
</dbReference>
<evidence type="ECO:0000313" key="3">
    <source>
        <dbReference type="Proteomes" id="UP000655420"/>
    </source>
</evidence>
<keyword evidence="3" id="KW-1185">Reference proteome</keyword>
<feature type="compositionally biased region" description="Low complexity" evidence="1">
    <location>
        <begin position="30"/>
        <end position="50"/>
    </location>
</feature>
<name>A0A8J7SFK5_9RHOB</name>